<sequence length="483" mass="51020">MSVFSMIKRGRQAAKEHRAEQAKKEREEAQKPPYKHIPKHAAIDALSGGPAGWREGDRRRIVEQNKRRSAMTTSGVGMSGFTTPVHAGMPRVQTALSHVSYPIASASPVVQLPRAYSYSSMPPGWTSHAREMSYSPIDMVTTSLKGKEVERVIDSSRTSRSSSKMSTGRIPLPPSAQFGNGDATPSPVESSSGSTSSQDDLEMKPVARHSAPIPASPGSTRPDKATSDAERIHRLHPGRSRRISDPNQAVVPTRSPLAPRTSPLGPEIPPVPALPPLQFGTAITTPEVFSSAASSSASSVTMVPVASSTSLAAKAAPAVATPMVLTTEEAGLPPQAEFDTVEYPDEEEAVPVKTPVETPSVAPIVLGVPAGIDGASPTKNKKKRISKVARFTELEPIKSNTTTTTTVTVEPTEQEETKKRPTSTSTALPTSFDETALPAANEIVLPSVSKAGKLSKTPAAAGGKLVKKNRWSLRSSKSTAVAG</sequence>
<dbReference type="Proteomes" id="UP001303760">
    <property type="component" value="Unassembled WGS sequence"/>
</dbReference>
<organism evidence="2 3">
    <name type="scientific">Achaetomium macrosporum</name>
    <dbReference type="NCBI Taxonomy" id="79813"/>
    <lineage>
        <taxon>Eukaryota</taxon>
        <taxon>Fungi</taxon>
        <taxon>Dikarya</taxon>
        <taxon>Ascomycota</taxon>
        <taxon>Pezizomycotina</taxon>
        <taxon>Sordariomycetes</taxon>
        <taxon>Sordariomycetidae</taxon>
        <taxon>Sordariales</taxon>
        <taxon>Chaetomiaceae</taxon>
        <taxon>Achaetomium</taxon>
    </lineage>
</organism>
<feature type="compositionally biased region" description="Low complexity" evidence="1">
    <location>
        <begin position="155"/>
        <end position="167"/>
    </location>
</feature>
<feature type="compositionally biased region" description="Polar residues" evidence="1">
    <location>
        <begin position="472"/>
        <end position="483"/>
    </location>
</feature>
<dbReference type="EMBL" id="MU860165">
    <property type="protein sequence ID" value="KAK4236914.1"/>
    <property type="molecule type" value="Genomic_DNA"/>
</dbReference>
<comment type="caution">
    <text evidence="2">The sequence shown here is derived from an EMBL/GenBank/DDBJ whole genome shotgun (WGS) entry which is preliminary data.</text>
</comment>
<evidence type="ECO:0000313" key="2">
    <source>
        <dbReference type="EMBL" id="KAK4236914.1"/>
    </source>
</evidence>
<proteinExistence type="predicted"/>
<feature type="compositionally biased region" description="Low complexity" evidence="1">
    <location>
        <begin position="401"/>
        <end position="411"/>
    </location>
</feature>
<feature type="compositionally biased region" description="Basic and acidic residues" evidence="1">
    <location>
        <begin position="13"/>
        <end position="30"/>
    </location>
</feature>
<gene>
    <name evidence="2" type="ORF">C8A03DRAFT_35150</name>
</gene>
<reference evidence="2" key="1">
    <citation type="journal article" date="2023" name="Mol. Phylogenet. Evol.">
        <title>Genome-scale phylogeny and comparative genomics of the fungal order Sordariales.</title>
        <authorList>
            <person name="Hensen N."/>
            <person name="Bonometti L."/>
            <person name="Westerberg I."/>
            <person name="Brannstrom I.O."/>
            <person name="Guillou S."/>
            <person name="Cros-Aarteil S."/>
            <person name="Calhoun S."/>
            <person name="Haridas S."/>
            <person name="Kuo A."/>
            <person name="Mondo S."/>
            <person name="Pangilinan J."/>
            <person name="Riley R."/>
            <person name="LaButti K."/>
            <person name="Andreopoulos B."/>
            <person name="Lipzen A."/>
            <person name="Chen C."/>
            <person name="Yan M."/>
            <person name="Daum C."/>
            <person name="Ng V."/>
            <person name="Clum A."/>
            <person name="Steindorff A."/>
            <person name="Ohm R.A."/>
            <person name="Martin F."/>
            <person name="Silar P."/>
            <person name="Natvig D.O."/>
            <person name="Lalanne C."/>
            <person name="Gautier V."/>
            <person name="Ament-Velasquez S.L."/>
            <person name="Kruys A."/>
            <person name="Hutchinson M.I."/>
            <person name="Powell A.J."/>
            <person name="Barry K."/>
            <person name="Miller A.N."/>
            <person name="Grigoriev I.V."/>
            <person name="Debuchy R."/>
            <person name="Gladieux P."/>
            <person name="Hiltunen Thoren M."/>
            <person name="Johannesson H."/>
        </authorList>
    </citation>
    <scope>NUCLEOTIDE SEQUENCE</scope>
    <source>
        <strain evidence="2">CBS 532.94</strain>
    </source>
</reference>
<evidence type="ECO:0000256" key="1">
    <source>
        <dbReference type="SAM" id="MobiDB-lite"/>
    </source>
</evidence>
<name>A0AAN7HE81_9PEZI</name>
<feature type="compositionally biased region" description="Polar residues" evidence="1">
    <location>
        <begin position="422"/>
        <end position="433"/>
    </location>
</feature>
<protein>
    <submittedName>
        <fullName evidence="2">Uncharacterized protein</fullName>
    </submittedName>
</protein>
<feature type="compositionally biased region" description="Low complexity" evidence="1">
    <location>
        <begin position="186"/>
        <end position="197"/>
    </location>
</feature>
<keyword evidence="3" id="KW-1185">Reference proteome</keyword>
<dbReference type="AlphaFoldDB" id="A0AAN7HE81"/>
<feature type="region of interest" description="Disordered" evidence="1">
    <location>
        <begin position="448"/>
        <end position="483"/>
    </location>
</feature>
<feature type="region of interest" description="Disordered" evidence="1">
    <location>
        <begin position="1"/>
        <end position="54"/>
    </location>
</feature>
<evidence type="ECO:0000313" key="3">
    <source>
        <dbReference type="Proteomes" id="UP001303760"/>
    </source>
</evidence>
<feature type="region of interest" description="Disordered" evidence="1">
    <location>
        <begin position="209"/>
        <end position="228"/>
    </location>
</feature>
<feature type="region of interest" description="Disordered" evidence="1">
    <location>
        <begin position="396"/>
        <end position="434"/>
    </location>
</feature>
<accession>A0AAN7HE81</accession>
<feature type="region of interest" description="Disordered" evidence="1">
    <location>
        <begin position="148"/>
        <end position="203"/>
    </location>
</feature>
<reference evidence="2" key="2">
    <citation type="submission" date="2023-05" db="EMBL/GenBank/DDBJ databases">
        <authorList>
            <consortium name="Lawrence Berkeley National Laboratory"/>
            <person name="Steindorff A."/>
            <person name="Hensen N."/>
            <person name="Bonometti L."/>
            <person name="Westerberg I."/>
            <person name="Brannstrom I.O."/>
            <person name="Guillou S."/>
            <person name="Cros-Aarteil S."/>
            <person name="Calhoun S."/>
            <person name="Haridas S."/>
            <person name="Kuo A."/>
            <person name="Mondo S."/>
            <person name="Pangilinan J."/>
            <person name="Riley R."/>
            <person name="Labutti K."/>
            <person name="Andreopoulos B."/>
            <person name="Lipzen A."/>
            <person name="Chen C."/>
            <person name="Yanf M."/>
            <person name="Daum C."/>
            <person name="Ng V."/>
            <person name="Clum A."/>
            <person name="Ohm R."/>
            <person name="Martin F."/>
            <person name="Silar P."/>
            <person name="Natvig D."/>
            <person name="Lalanne C."/>
            <person name="Gautier V."/>
            <person name="Ament-Velasquez S.L."/>
            <person name="Kruys A."/>
            <person name="Hutchinson M.I."/>
            <person name="Powell A.J."/>
            <person name="Barry K."/>
            <person name="Miller A.N."/>
            <person name="Grigoriev I.V."/>
            <person name="Debuchy R."/>
            <person name="Gladieux P."/>
            <person name="Thoren M.H."/>
            <person name="Johannesson H."/>
        </authorList>
    </citation>
    <scope>NUCLEOTIDE SEQUENCE</scope>
    <source>
        <strain evidence="2">CBS 532.94</strain>
    </source>
</reference>
<feature type="region of interest" description="Disordered" evidence="1">
    <location>
        <begin position="233"/>
        <end position="274"/>
    </location>
</feature>